<reference evidence="15" key="2">
    <citation type="submission" date="2025-09" db="UniProtKB">
        <authorList>
            <consortium name="Ensembl"/>
        </authorList>
    </citation>
    <scope>IDENTIFICATION</scope>
</reference>
<dbReference type="InterPro" id="IPR010920">
    <property type="entry name" value="LSM_dom_sf"/>
</dbReference>
<evidence type="ECO:0000256" key="4">
    <source>
        <dbReference type="ARBA" id="ARBA00022728"/>
    </source>
</evidence>
<evidence type="ECO:0000256" key="11">
    <source>
        <dbReference type="ARBA" id="ARBA00063389"/>
    </source>
</evidence>
<evidence type="ECO:0000256" key="6">
    <source>
        <dbReference type="ARBA" id="ARBA00022990"/>
    </source>
</evidence>
<dbReference type="CDD" id="cd01727">
    <property type="entry name" value="LSm8"/>
    <property type="match status" value="1"/>
</dbReference>
<evidence type="ECO:0000256" key="12">
    <source>
        <dbReference type="ARBA" id="ARBA00067760"/>
    </source>
</evidence>
<dbReference type="SUPFAM" id="SSF50182">
    <property type="entry name" value="Sm-like ribonucleoproteins"/>
    <property type="match status" value="1"/>
</dbReference>
<protein>
    <recommendedName>
        <fullName evidence="12 13">U6 snRNA-associated Sm-like protein LSm8</fullName>
    </recommendedName>
</protein>
<keyword evidence="6" id="KW-0007">Acetylation</keyword>
<evidence type="ECO:0000256" key="9">
    <source>
        <dbReference type="ARBA" id="ARBA00023274"/>
    </source>
</evidence>
<dbReference type="InterPro" id="IPR044642">
    <property type="entry name" value="PTHR15588"/>
</dbReference>
<dbReference type="PROSITE" id="PS52002">
    <property type="entry name" value="SM"/>
    <property type="match status" value="1"/>
</dbReference>
<evidence type="ECO:0000256" key="13">
    <source>
        <dbReference type="RuleBase" id="RU365048"/>
    </source>
</evidence>
<dbReference type="GO" id="GO:0071011">
    <property type="term" value="C:precatalytic spliceosome"/>
    <property type="evidence" value="ECO:0007669"/>
    <property type="project" value="TreeGrafter"/>
</dbReference>
<keyword evidence="7 13" id="KW-0508">mRNA splicing</keyword>
<dbReference type="GO" id="GO:0046540">
    <property type="term" value="C:U4/U6 x U5 tri-snRNP complex"/>
    <property type="evidence" value="ECO:0007669"/>
    <property type="project" value="UniProtKB-UniRule"/>
</dbReference>
<keyword evidence="5 13" id="KW-0694">RNA-binding</keyword>
<evidence type="ECO:0000313" key="15">
    <source>
        <dbReference type="Ensembl" id="ENSSDAP00000027352.1"/>
    </source>
</evidence>
<comment type="function">
    <text evidence="13">Plays role in pre-mRNA splicing as component of the U4/U6-U5 tri-snRNP complex that is involved in spliceosome assembly, and as component of the precatalytic spliceosome (spliceosome B complex). The heptameric LSM2-8 complex binds specifically to the 3'-terminal U-tract of U6 snRNA.</text>
</comment>
<dbReference type="GO" id="GO:0005688">
    <property type="term" value="C:U6 snRNP"/>
    <property type="evidence" value="ECO:0007669"/>
    <property type="project" value="UniProtKB-UniRule"/>
</dbReference>
<evidence type="ECO:0000313" key="16">
    <source>
        <dbReference type="Proteomes" id="UP000694422"/>
    </source>
</evidence>
<dbReference type="InterPro" id="IPR001163">
    <property type="entry name" value="Sm_dom_euk/arc"/>
</dbReference>
<dbReference type="InterPro" id="IPR034103">
    <property type="entry name" value="Lsm8"/>
</dbReference>
<dbReference type="InterPro" id="IPR047575">
    <property type="entry name" value="Sm"/>
</dbReference>
<feature type="domain" description="Sm" evidence="14">
    <location>
        <begin position="1"/>
        <end position="75"/>
    </location>
</feature>
<comment type="subunit">
    <text evidence="13">LSm subunits form a heteromer with a doughnut shape.</text>
</comment>
<comment type="subunit">
    <text evidence="11">Component of the precatalytic spliceosome (spliceosome B complex). Component of the U4/U6-U5 tri-snRNP complex, a building block of the precatalytic spliceosome (spliceosome B complex). The U4/U6-U5 tri-snRNP complex is composed of the U4, U6 and U5 snRNAs and at least PRPF3, PRPF4, PRPF6, PRPF8, PRPF31, SNRNP200, TXNL4A, SNRNP40, SNRPB, SNRPD1, SNRPD2, SNRPD3, SNRPE, SNRPF, SNRPG, DDX23, CD2BP2, PPIH, SNU13, EFTUD2, SART1 and USP39, plus LSM2, LSM3, LSM4, LSM5, LSM6, LSM7 and LSM8. LSM2, LSM3, LSM4, LSM5, LSM6, LSM7 and LSM8 form a heptameric, ring-shaped subcomplex (the LSM2-8 complex) that is part of the U4/U6-U5 tri-snRNP complex and the precatalytic spliceosome.</text>
</comment>
<dbReference type="GO" id="GO:0000398">
    <property type="term" value="P:mRNA splicing, via spliceosome"/>
    <property type="evidence" value="ECO:0007669"/>
    <property type="project" value="UniProtKB-UniRule"/>
</dbReference>
<dbReference type="GO" id="GO:0003729">
    <property type="term" value="F:mRNA binding"/>
    <property type="evidence" value="ECO:0007669"/>
    <property type="project" value="TreeGrafter"/>
</dbReference>
<dbReference type="Ensembl" id="ENSSDAT00000031257.1">
    <property type="protein sequence ID" value="ENSSDAP00000027352.1"/>
    <property type="gene ID" value="ENSSDAG00000024790.1"/>
</dbReference>
<comment type="function">
    <text evidence="10">Plays a role in pre-mRNA splicing as component of the U4/U6-U5 tri-snRNP complex that is involved in spliceosome assembly, and as component of the precatalytic spliceosome (spliceosome B complex). The heptameric LSM2-8 complex binds specifically to the 3'-terminal U-tract of U6 snRNA.</text>
</comment>
<organism evidence="15 16">
    <name type="scientific">Spermophilus dauricus</name>
    <name type="common">Daurian ground squirrel</name>
    <dbReference type="NCBI Taxonomy" id="99837"/>
    <lineage>
        <taxon>Eukaryota</taxon>
        <taxon>Metazoa</taxon>
        <taxon>Chordata</taxon>
        <taxon>Craniata</taxon>
        <taxon>Vertebrata</taxon>
        <taxon>Euteleostomi</taxon>
        <taxon>Mammalia</taxon>
        <taxon>Eutheria</taxon>
        <taxon>Euarchontoglires</taxon>
        <taxon>Glires</taxon>
        <taxon>Rodentia</taxon>
        <taxon>Sciuromorpha</taxon>
        <taxon>Sciuridae</taxon>
        <taxon>Xerinae</taxon>
        <taxon>Marmotini</taxon>
        <taxon>Spermophilus</taxon>
    </lineage>
</organism>
<reference evidence="15" key="1">
    <citation type="submission" date="2025-08" db="UniProtKB">
        <authorList>
            <consortium name="Ensembl"/>
        </authorList>
    </citation>
    <scope>IDENTIFICATION</scope>
</reference>
<dbReference type="Proteomes" id="UP000694422">
    <property type="component" value="Unplaced"/>
</dbReference>
<evidence type="ECO:0000256" key="3">
    <source>
        <dbReference type="ARBA" id="ARBA00022664"/>
    </source>
</evidence>
<dbReference type="AlphaFoldDB" id="A0A8C9QN60"/>
<keyword evidence="4 13" id="KW-0747">Spliceosome</keyword>
<keyword evidence="3 13" id="KW-0507">mRNA processing</keyword>
<sequence>MTALRNSINSTVAVITSDGRMIVGTLKDFDQTINSTLDESQEGVFSSSQGVEQAVLGLDIVRGDHVAVIGEIDEETDSALDLGNIPAEPLTCVAHTGKTTCIAQNLNLYRNQFF</sequence>
<evidence type="ECO:0000256" key="5">
    <source>
        <dbReference type="ARBA" id="ARBA00022884"/>
    </source>
</evidence>
<evidence type="ECO:0000256" key="10">
    <source>
        <dbReference type="ARBA" id="ARBA00056431"/>
    </source>
</evidence>
<keyword evidence="9 13" id="KW-0687">Ribonucleoprotein</keyword>
<evidence type="ECO:0000256" key="8">
    <source>
        <dbReference type="ARBA" id="ARBA00023242"/>
    </source>
</evidence>
<dbReference type="Gene3D" id="2.30.30.100">
    <property type="match status" value="1"/>
</dbReference>
<dbReference type="SMART" id="SM00651">
    <property type="entry name" value="Sm"/>
    <property type="match status" value="1"/>
</dbReference>
<comment type="similarity">
    <text evidence="2 13">Belongs to the snRNP Sm proteins family.</text>
</comment>
<keyword evidence="8 13" id="KW-0539">Nucleus</keyword>
<dbReference type="PANTHER" id="PTHR15588">
    <property type="entry name" value="LSM1"/>
    <property type="match status" value="1"/>
</dbReference>
<name>A0A8C9QN60_SPEDA</name>
<dbReference type="Pfam" id="PF01423">
    <property type="entry name" value="LSM"/>
    <property type="match status" value="1"/>
</dbReference>
<dbReference type="PANTHER" id="PTHR15588:SF9">
    <property type="entry name" value="U6 SNRNA-ASSOCIATED SM-LIKE PROTEIN LSM8"/>
    <property type="match status" value="1"/>
</dbReference>
<comment type="subcellular location">
    <subcellularLocation>
        <location evidence="1 13">Nucleus</location>
    </subcellularLocation>
</comment>
<evidence type="ECO:0000259" key="14">
    <source>
        <dbReference type="PROSITE" id="PS52002"/>
    </source>
</evidence>
<accession>A0A8C9QN60</accession>
<gene>
    <name evidence="13" type="primary">LSM8</name>
</gene>
<evidence type="ECO:0000256" key="2">
    <source>
        <dbReference type="ARBA" id="ARBA00006850"/>
    </source>
</evidence>
<keyword evidence="16" id="KW-1185">Reference proteome</keyword>
<dbReference type="FunFam" id="2.30.30.100:FF:000022">
    <property type="entry name" value="U6 snRNA-associated Sm-like protein LSm8"/>
    <property type="match status" value="1"/>
</dbReference>
<proteinExistence type="inferred from homology"/>
<evidence type="ECO:0000256" key="7">
    <source>
        <dbReference type="ARBA" id="ARBA00023187"/>
    </source>
</evidence>
<evidence type="ECO:0000256" key="1">
    <source>
        <dbReference type="ARBA" id="ARBA00004123"/>
    </source>
</evidence>